<dbReference type="RefSeq" id="WP_183654126.1">
    <property type="nucleotide sequence ID" value="NZ_JACIBV010000001.1"/>
</dbReference>
<dbReference type="EMBL" id="JACIBV010000001">
    <property type="protein sequence ID" value="MBB3730020.1"/>
    <property type="molecule type" value="Genomic_DNA"/>
</dbReference>
<sequence length="156" mass="17052">MNATQNTAKSTTAADKKFDGFTDEERAAMKEHAKELKKAARLGAAKADGERDVLEKIAEMKESDRVLAERFHAIVTASAPALTPKLWYGMPAYAKDGKVVCFFQSAEKFKARYATIGFNDIATLDEGTMWPTAFAVTALTADDEARLAELVKRAVS</sequence>
<organism evidence="1 2">
    <name type="scientific">Nonomuraea dietziae</name>
    <dbReference type="NCBI Taxonomy" id="65515"/>
    <lineage>
        <taxon>Bacteria</taxon>
        <taxon>Bacillati</taxon>
        <taxon>Actinomycetota</taxon>
        <taxon>Actinomycetes</taxon>
        <taxon>Streptosporangiales</taxon>
        <taxon>Streptosporangiaceae</taxon>
        <taxon>Nonomuraea</taxon>
    </lineage>
</organism>
<proteinExistence type="predicted"/>
<name>A0A7W5VDQ6_9ACTN</name>
<reference evidence="1 2" key="1">
    <citation type="submission" date="2020-08" db="EMBL/GenBank/DDBJ databases">
        <title>Sequencing the genomes of 1000 actinobacteria strains.</title>
        <authorList>
            <person name="Klenk H.-P."/>
        </authorList>
    </citation>
    <scope>NUCLEOTIDE SEQUENCE [LARGE SCALE GENOMIC DNA]</scope>
    <source>
        <strain evidence="1 2">DSM 44320</strain>
    </source>
</reference>
<dbReference type="Gene3D" id="3.90.1150.200">
    <property type="match status" value="1"/>
</dbReference>
<protein>
    <submittedName>
        <fullName evidence="1">Uncharacterized protein YdhG (YjbR/CyaY superfamily)</fullName>
    </submittedName>
</protein>
<dbReference type="GeneID" id="95392187"/>
<dbReference type="AlphaFoldDB" id="A0A7W5VDQ6"/>
<gene>
    <name evidence="1" type="ORF">FHR33_005880</name>
</gene>
<evidence type="ECO:0000313" key="1">
    <source>
        <dbReference type="EMBL" id="MBB3730020.1"/>
    </source>
</evidence>
<keyword evidence="2" id="KW-1185">Reference proteome</keyword>
<accession>A0A7W5VDQ6</accession>
<dbReference type="Proteomes" id="UP000579945">
    <property type="component" value="Unassembled WGS sequence"/>
</dbReference>
<dbReference type="SUPFAM" id="SSF159888">
    <property type="entry name" value="YdhG-like"/>
    <property type="match status" value="1"/>
</dbReference>
<evidence type="ECO:0000313" key="2">
    <source>
        <dbReference type="Proteomes" id="UP000579945"/>
    </source>
</evidence>
<comment type="caution">
    <text evidence="1">The sequence shown here is derived from an EMBL/GenBank/DDBJ whole genome shotgun (WGS) entry which is preliminary data.</text>
</comment>